<feature type="compositionally biased region" description="Basic and acidic residues" evidence="1">
    <location>
        <begin position="178"/>
        <end position="188"/>
    </location>
</feature>
<evidence type="ECO:0000313" key="4">
    <source>
        <dbReference type="Proteomes" id="UP000324897"/>
    </source>
</evidence>
<dbReference type="EMBL" id="RWGY01000002">
    <property type="protein sequence ID" value="TVU50267.1"/>
    <property type="molecule type" value="Genomic_DNA"/>
</dbReference>
<dbReference type="OrthoDB" id="2655351at2759"/>
<feature type="region of interest" description="Disordered" evidence="1">
    <location>
        <begin position="170"/>
        <end position="204"/>
    </location>
</feature>
<dbReference type="InterPro" id="IPR024752">
    <property type="entry name" value="Myb/SANT-like_dom"/>
</dbReference>
<organism evidence="3 4">
    <name type="scientific">Eragrostis curvula</name>
    <name type="common">weeping love grass</name>
    <dbReference type="NCBI Taxonomy" id="38414"/>
    <lineage>
        <taxon>Eukaryota</taxon>
        <taxon>Viridiplantae</taxon>
        <taxon>Streptophyta</taxon>
        <taxon>Embryophyta</taxon>
        <taxon>Tracheophyta</taxon>
        <taxon>Spermatophyta</taxon>
        <taxon>Magnoliopsida</taxon>
        <taxon>Liliopsida</taxon>
        <taxon>Poales</taxon>
        <taxon>Poaceae</taxon>
        <taxon>PACMAD clade</taxon>
        <taxon>Chloridoideae</taxon>
        <taxon>Eragrostideae</taxon>
        <taxon>Eragrostidinae</taxon>
        <taxon>Eragrostis</taxon>
    </lineage>
</organism>
<dbReference type="Proteomes" id="UP000324897">
    <property type="component" value="Chromosome 6"/>
</dbReference>
<name>A0A5J9WQR6_9POAL</name>
<gene>
    <name evidence="3" type="ORF">EJB05_01633</name>
</gene>
<evidence type="ECO:0000259" key="2">
    <source>
        <dbReference type="Pfam" id="PF12776"/>
    </source>
</evidence>
<sequence>MSLSHEFIKLPDPAVVLPEDPKWKWFEDCLGALDGTHINKLSRGYVPWNDEIDKVLLDTFVEYFNKGDRCQNGWKPHVYTEAVKNVREKCNVNIAKSNIDSRSKTFDKALPCHICGFGWVWDKNKLKVDSDSVWDDYVERNKDAKGYMQKVVKFWDLLSVVYNKDQANGEAVRTTAESSKEMAREIGTSKDPAGSTSTTTSSLKRQRSDDSFNFLWSEKLDMLTTTLKADGLKLPLQQKFLLRYRRLRGLMKTPS</sequence>
<dbReference type="Gramene" id="TVU50267">
    <property type="protein sequence ID" value="TVU50267"/>
    <property type="gene ID" value="EJB05_01633"/>
</dbReference>
<feature type="domain" description="Myb/SANT-like" evidence="2">
    <location>
        <begin position="48"/>
        <end position="137"/>
    </location>
</feature>
<feature type="non-terminal residue" evidence="3">
    <location>
        <position position="1"/>
    </location>
</feature>
<dbReference type="Pfam" id="PF12776">
    <property type="entry name" value="Myb_DNA-bind_3"/>
    <property type="match status" value="1"/>
</dbReference>
<reference evidence="3 4" key="1">
    <citation type="journal article" date="2019" name="Sci. Rep.">
        <title>A high-quality genome of Eragrostis curvula grass provides insights into Poaceae evolution and supports new strategies to enhance forage quality.</title>
        <authorList>
            <person name="Carballo J."/>
            <person name="Santos B.A.C.M."/>
            <person name="Zappacosta D."/>
            <person name="Garbus I."/>
            <person name="Selva J.P."/>
            <person name="Gallo C.A."/>
            <person name="Diaz A."/>
            <person name="Albertini E."/>
            <person name="Caccamo M."/>
            <person name="Echenique V."/>
        </authorList>
    </citation>
    <scope>NUCLEOTIDE SEQUENCE [LARGE SCALE GENOMIC DNA]</scope>
    <source>
        <strain evidence="4">cv. Victoria</strain>
        <tissue evidence="3">Leaf</tissue>
    </source>
</reference>
<comment type="caution">
    <text evidence="3">The sequence shown here is derived from an EMBL/GenBank/DDBJ whole genome shotgun (WGS) entry which is preliminary data.</text>
</comment>
<evidence type="ECO:0000313" key="3">
    <source>
        <dbReference type="EMBL" id="TVU50267.1"/>
    </source>
</evidence>
<evidence type="ECO:0000256" key="1">
    <source>
        <dbReference type="SAM" id="MobiDB-lite"/>
    </source>
</evidence>
<dbReference type="PANTHER" id="PTHR46929">
    <property type="entry name" value="EXPRESSED PROTEIN"/>
    <property type="match status" value="1"/>
</dbReference>
<keyword evidence="4" id="KW-1185">Reference proteome</keyword>
<feature type="compositionally biased region" description="Polar residues" evidence="1">
    <location>
        <begin position="194"/>
        <end position="203"/>
    </location>
</feature>
<dbReference type="AlphaFoldDB" id="A0A5J9WQR6"/>
<accession>A0A5J9WQR6</accession>
<protein>
    <recommendedName>
        <fullName evidence="2">Myb/SANT-like domain-containing protein</fullName>
    </recommendedName>
</protein>
<proteinExistence type="predicted"/>
<dbReference type="PANTHER" id="PTHR46929:SF16">
    <property type="entry name" value="MYB_SANT-LIKE DOMAIN-CONTAINING PROTEIN"/>
    <property type="match status" value="1"/>
</dbReference>